<dbReference type="PANTHER" id="PTHR14363">
    <property type="entry name" value="HEPARANASE-RELATED"/>
    <property type="match status" value="1"/>
</dbReference>
<feature type="compositionally biased region" description="Polar residues" evidence="2">
    <location>
        <begin position="1"/>
        <end position="22"/>
    </location>
</feature>
<proteinExistence type="inferred from homology"/>
<evidence type="ECO:0000256" key="1">
    <source>
        <dbReference type="ARBA" id="ARBA00009800"/>
    </source>
</evidence>
<gene>
    <name evidence="3" type="ORF">SO802_016694</name>
</gene>
<sequence length="217" mass="24132">MALELISTSKRSPNSDTPQGNTELPGMRVVPSEHTPEQSIMDRTWAPELNGLECVLCEAERMQPFVDAVVTKSKHYFCEHCAVLLHQTIQHNGPWASARVGESGGAYNSGGHHVFDSFMDSFWYLDQLGMASKFNTKAYCRQTLVGRNYGLLNTATFVHRPDYYSALLWHQLMGKGVLAVNAGDSPHLHSYAHYSKGRVRIAQGLVHTGKGFLLLVL</sequence>
<dbReference type="InterPro" id="IPR005199">
    <property type="entry name" value="Glyco_hydro_79"/>
</dbReference>
<dbReference type="Proteomes" id="UP001459277">
    <property type="component" value="Unassembled WGS sequence"/>
</dbReference>
<evidence type="ECO:0000313" key="3">
    <source>
        <dbReference type="EMBL" id="KAL0002913.1"/>
    </source>
</evidence>
<accession>A0AAW2CX74</accession>
<feature type="region of interest" description="Disordered" evidence="2">
    <location>
        <begin position="1"/>
        <end position="36"/>
    </location>
</feature>
<name>A0AAW2CX74_9ROSI</name>
<keyword evidence="4" id="KW-1185">Reference proteome</keyword>
<dbReference type="Gene3D" id="3.20.20.80">
    <property type="entry name" value="Glycosidases"/>
    <property type="match status" value="1"/>
</dbReference>
<comment type="caution">
    <text evidence="3">The sequence shown here is derived from an EMBL/GenBank/DDBJ whole genome shotgun (WGS) entry which is preliminary data.</text>
</comment>
<evidence type="ECO:0000313" key="4">
    <source>
        <dbReference type="Proteomes" id="UP001459277"/>
    </source>
</evidence>
<dbReference type="InterPro" id="IPR017853">
    <property type="entry name" value="GH"/>
</dbReference>
<dbReference type="EMBL" id="JAZDWU010000005">
    <property type="protein sequence ID" value="KAL0002913.1"/>
    <property type="molecule type" value="Genomic_DNA"/>
</dbReference>
<dbReference type="PANTHER" id="PTHR14363:SF21">
    <property type="entry name" value="HEPARANASE-LIKE PROTEIN 1"/>
    <property type="match status" value="1"/>
</dbReference>
<reference evidence="3 4" key="1">
    <citation type="submission" date="2024-01" db="EMBL/GenBank/DDBJ databases">
        <title>A telomere-to-telomere, gap-free genome of sweet tea (Lithocarpus litseifolius).</title>
        <authorList>
            <person name="Zhou J."/>
        </authorList>
    </citation>
    <scope>NUCLEOTIDE SEQUENCE [LARGE SCALE GENOMIC DNA]</scope>
    <source>
        <strain evidence="3">Zhou-2022a</strain>
        <tissue evidence="3">Leaf</tissue>
    </source>
</reference>
<dbReference type="GO" id="GO:0016020">
    <property type="term" value="C:membrane"/>
    <property type="evidence" value="ECO:0007669"/>
    <property type="project" value="InterPro"/>
</dbReference>
<dbReference type="AlphaFoldDB" id="A0AAW2CX74"/>
<protein>
    <submittedName>
        <fullName evidence="3">Uncharacterized protein</fullName>
    </submittedName>
</protein>
<organism evidence="3 4">
    <name type="scientific">Lithocarpus litseifolius</name>
    <dbReference type="NCBI Taxonomy" id="425828"/>
    <lineage>
        <taxon>Eukaryota</taxon>
        <taxon>Viridiplantae</taxon>
        <taxon>Streptophyta</taxon>
        <taxon>Embryophyta</taxon>
        <taxon>Tracheophyta</taxon>
        <taxon>Spermatophyta</taxon>
        <taxon>Magnoliopsida</taxon>
        <taxon>eudicotyledons</taxon>
        <taxon>Gunneridae</taxon>
        <taxon>Pentapetalae</taxon>
        <taxon>rosids</taxon>
        <taxon>fabids</taxon>
        <taxon>Fagales</taxon>
        <taxon>Fagaceae</taxon>
        <taxon>Lithocarpus</taxon>
    </lineage>
</organism>
<dbReference type="Pfam" id="PF03662">
    <property type="entry name" value="Glyco_hydro_79n"/>
    <property type="match status" value="1"/>
</dbReference>
<comment type="similarity">
    <text evidence="1">Belongs to the glycosyl hydrolase 79 family.</text>
</comment>
<dbReference type="GO" id="GO:0004566">
    <property type="term" value="F:beta-glucuronidase activity"/>
    <property type="evidence" value="ECO:0007669"/>
    <property type="project" value="TreeGrafter"/>
</dbReference>
<dbReference type="SUPFAM" id="SSF51445">
    <property type="entry name" value="(Trans)glycosidases"/>
    <property type="match status" value="1"/>
</dbReference>
<evidence type="ECO:0000256" key="2">
    <source>
        <dbReference type="SAM" id="MobiDB-lite"/>
    </source>
</evidence>
<dbReference type="GO" id="GO:0009505">
    <property type="term" value="C:plant-type cell wall"/>
    <property type="evidence" value="ECO:0007669"/>
    <property type="project" value="TreeGrafter"/>
</dbReference>